<sequence length="71" mass="7971">MYRRADELSEGSRKPDKSTCRSTKRGIPETRYIDVQINQARDPGNQIYRRADQPNEGIGIAGCDEAISPMS</sequence>
<evidence type="ECO:0000313" key="2">
    <source>
        <dbReference type="EMBL" id="KAK7475032.1"/>
    </source>
</evidence>
<evidence type="ECO:0000313" key="3">
    <source>
        <dbReference type="Proteomes" id="UP001519460"/>
    </source>
</evidence>
<keyword evidence="3" id="KW-1185">Reference proteome</keyword>
<evidence type="ECO:0000256" key="1">
    <source>
        <dbReference type="SAM" id="MobiDB-lite"/>
    </source>
</evidence>
<reference evidence="2 3" key="1">
    <citation type="journal article" date="2023" name="Sci. Data">
        <title>Genome assembly of the Korean intertidal mud-creeper Batillaria attramentaria.</title>
        <authorList>
            <person name="Patra A.K."/>
            <person name="Ho P.T."/>
            <person name="Jun S."/>
            <person name="Lee S.J."/>
            <person name="Kim Y."/>
            <person name="Won Y.J."/>
        </authorList>
    </citation>
    <scope>NUCLEOTIDE SEQUENCE [LARGE SCALE GENOMIC DNA]</scope>
    <source>
        <strain evidence="2">Wonlab-2016</strain>
    </source>
</reference>
<dbReference type="EMBL" id="JACVVK020000417">
    <property type="protein sequence ID" value="KAK7475032.1"/>
    <property type="molecule type" value="Genomic_DNA"/>
</dbReference>
<accession>A0ABD0JJA0</accession>
<comment type="caution">
    <text evidence="2">The sequence shown here is derived from an EMBL/GenBank/DDBJ whole genome shotgun (WGS) entry which is preliminary data.</text>
</comment>
<name>A0ABD0JJA0_9CAEN</name>
<proteinExistence type="predicted"/>
<protein>
    <submittedName>
        <fullName evidence="2">Uncharacterized protein</fullName>
    </submittedName>
</protein>
<organism evidence="2 3">
    <name type="scientific">Batillaria attramentaria</name>
    <dbReference type="NCBI Taxonomy" id="370345"/>
    <lineage>
        <taxon>Eukaryota</taxon>
        <taxon>Metazoa</taxon>
        <taxon>Spiralia</taxon>
        <taxon>Lophotrochozoa</taxon>
        <taxon>Mollusca</taxon>
        <taxon>Gastropoda</taxon>
        <taxon>Caenogastropoda</taxon>
        <taxon>Sorbeoconcha</taxon>
        <taxon>Cerithioidea</taxon>
        <taxon>Batillariidae</taxon>
        <taxon>Batillaria</taxon>
    </lineage>
</organism>
<feature type="compositionally biased region" description="Basic and acidic residues" evidence="1">
    <location>
        <begin position="1"/>
        <end position="19"/>
    </location>
</feature>
<feature type="region of interest" description="Disordered" evidence="1">
    <location>
        <begin position="1"/>
        <end position="26"/>
    </location>
</feature>
<dbReference type="Proteomes" id="UP001519460">
    <property type="component" value="Unassembled WGS sequence"/>
</dbReference>
<gene>
    <name evidence="2" type="ORF">BaRGS_00033713</name>
</gene>
<dbReference type="AlphaFoldDB" id="A0ABD0JJA0"/>